<dbReference type="Pfam" id="PF02397">
    <property type="entry name" value="Bac_transf"/>
    <property type="match status" value="1"/>
</dbReference>
<dbReference type="PANTHER" id="PTHR30576:SF10">
    <property type="entry name" value="SLL5057 PROTEIN"/>
    <property type="match status" value="1"/>
</dbReference>
<dbReference type="Proteomes" id="UP001595998">
    <property type="component" value="Unassembled WGS sequence"/>
</dbReference>
<keyword evidence="2" id="KW-1133">Transmembrane helix</keyword>
<comment type="similarity">
    <text evidence="1">Belongs to the bacterial sugar transferase family.</text>
</comment>
<keyword evidence="5" id="KW-0808">Transferase</keyword>
<proteinExistence type="inferred from homology"/>
<dbReference type="EMBL" id="JBHSEH010000014">
    <property type="protein sequence ID" value="MFC4426949.1"/>
    <property type="molecule type" value="Genomic_DNA"/>
</dbReference>
<dbReference type="SUPFAM" id="SSF51735">
    <property type="entry name" value="NAD(P)-binding Rossmann-fold domains"/>
    <property type="match status" value="1"/>
</dbReference>
<evidence type="ECO:0000313" key="6">
    <source>
        <dbReference type="Proteomes" id="UP001595998"/>
    </source>
</evidence>
<evidence type="ECO:0000256" key="1">
    <source>
        <dbReference type="ARBA" id="ARBA00006464"/>
    </source>
</evidence>
<keyword evidence="2" id="KW-0812">Transmembrane</keyword>
<feature type="domain" description="NAD-dependent epimerase/dehydratase" evidence="3">
    <location>
        <begin position="20"/>
        <end position="239"/>
    </location>
</feature>
<dbReference type="Gene3D" id="3.40.50.720">
    <property type="entry name" value="NAD(P)-binding Rossmann-like Domain"/>
    <property type="match status" value="1"/>
</dbReference>
<dbReference type="RefSeq" id="WP_380039957.1">
    <property type="nucleotide sequence ID" value="NZ_JBHSEH010000014.1"/>
</dbReference>
<feature type="domain" description="Bacterial sugar transferase" evidence="4">
    <location>
        <begin position="354"/>
        <end position="527"/>
    </location>
</feature>
<evidence type="ECO:0000313" key="5">
    <source>
        <dbReference type="EMBL" id="MFC4426949.1"/>
    </source>
</evidence>
<dbReference type="Pfam" id="PF01370">
    <property type="entry name" value="Epimerase"/>
    <property type="match status" value="1"/>
</dbReference>
<gene>
    <name evidence="5" type="ORF">ACFOZ9_12085</name>
</gene>
<feature type="transmembrane region" description="Helical" evidence="2">
    <location>
        <begin position="356"/>
        <end position="378"/>
    </location>
</feature>
<accession>A0ABV8XN32</accession>
<evidence type="ECO:0000256" key="2">
    <source>
        <dbReference type="SAM" id="Phobius"/>
    </source>
</evidence>
<keyword evidence="2" id="KW-0472">Membrane</keyword>
<dbReference type="InterPro" id="IPR003362">
    <property type="entry name" value="Bact_transf"/>
</dbReference>
<reference evidence="6" key="1">
    <citation type="journal article" date="2019" name="Int. J. Syst. Evol. Microbiol.">
        <title>The Global Catalogue of Microorganisms (GCM) 10K type strain sequencing project: providing services to taxonomists for standard genome sequencing and annotation.</title>
        <authorList>
            <consortium name="The Broad Institute Genomics Platform"/>
            <consortium name="The Broad Institute Genome Sequencing Center for Infectious Disease"/>
            <person name="Wu L."/>
            <person name="Ma J."/>
        </authorList>
    </citation>
    <scope>NUCLEOTIDE SEQUENCE [LARGE SCALE GENOMIC DNA]</scope>
    <source>
        <strain evidence="6">CCUG 56029</strain>
    </source>
</reference>
<dbReference type="GO" id="GO:0016740">
    <property type="term" value="F:transferase activity"/>
    <property type="evidence" value="ECO:0007669"/>
    <property type="project" value="UniProtKB-KW"/>
</dbReference>
<evidence type="ECO:0000259" key="3">
    <source>
        <dbReference type="Pfam" id="PF01370"/>
    </source>
</evidence>
<evidence type="ECO:0000259" key="4">
    <source>
        <dbReference type="Pfam" id="PF02397"/>
    </source>
</evidence>
<dbReference type="PANTHER" id="PTHR30576">
    <property type="entry name" value="COLANIC BIOSYNTHESIS UDP-GLUCOSE LIPID CARRIER TRANSFERASE"/>
    <property type="match status" value="1"/>
</dbReference>
<dbReference type="InterPro" id="IPR036291">
    <property type="entry name" value="NAD(P)-bd_dom_sf"/>
</dbReference>
<keyword evidence="6" id="KW-1185">Reference proteome</keyword>
<comment type="caution">
    <text evidence="5">The sequence shown here is derived from an EMBL/GenBank/DDBJ whole genome shotgun (WGS) entry which is preliminary data.</text>
</comment>
<name>A0ABV8XN32_9DEIO</name>
<protein>
    <submittedName>
        <fullName evidence="5">Sugar transferase</fullName>
    </submittedName>
</protein>
<organism evidence="5 6">
    <name type="scientific">Deinococcus navajonensis</name>
    <dbReference type="NCBI Taxonomy" id="309884"/>
    <lineage>
        <taxon>Bacteria</taxon>
        <taxon>Thermotogati</taxon>
        <taxon>Deinococcota</taxon>
        <taxon>Deinococci</taxon>
        <taxon>Deinococcales</taxon>
        <taxon>Deinococcaceae</taxon>
        <taxon>Deinococcus</taxon>
    </lineage>
</organism>
<dbReference type="InterPro" id="IPR001509">
    <property type="entry name" value="Epimerase_deHydtase"/>
</dbReference>
<sequence>MNTGTGMQHTEKEGKSVNTVLVVGASGFVGRAVVPALQRRGLQVRAASRTPLAEWQHVEFEPLPDLTVRGTDWSSILGGVSGVVYLAARVHVMNDQDPDPLGAYRAVNRDAALDLATAAAAAGVRRFVYLSSVKVNGEATIRPLVETDPPHPVDPYGQSKWEAEQALLDLGRKTGLEVVVLRPPLVYGPGVKANFMALARAAGQGLPLPIGAVDNRRSMVYVENLADLIATVLSHPAAAGETFFAVDAEDLSTPALTRHLAQAQGRTPWLPRLPVPVLERLGAITGKAPLIHRLTSSLQVSGEKAHRLLGWTPPYPVWQALARTGRALQPAGEGRPRRLTARQRVYLMVRGGVERVVALVLLLALVPVWSLTALAIRLDSAGPVLFRQERAGRRHRPFHIYKFRSMRADAPHLSTEEMQRSGLNPVTRVGAFLRRTSLDELPQLLNVIRGEMSFVGPRPALMTQAVVLKLREEAGVDQLLPGITGLAQVRGRDDLDDHTKVQYDAEYLRQAGVTMDLQVVTQTVQSVWHGTGTK</sequence>